<protein>
    <submittedName>
        <fullName evidence="1">Uncharacterized protein</fullName>
    </submittedName>
</protein>
<dbReference type="PATRIC" id="fig|1242965.3.peg.67"/>
<dbReference type="Proteomes" id="UP000016625">
    <property type="component" value="Unassembled WGS sequence"/>
</dbReference>
<dbReference type="EMBL" id="ANNJ01000001">
    <property type="protein sequence ID" value="ERJ32756.1"/>
    <property type="molecule type" value="Genomic_DNA"/>
</dbReference>
<evidence type="ECO:0000313" key="2">
    <source>
        <dbReference type="Proteomes" id="UP000016625"/>
    </source>
</evidence>
<organism evidence="1 2">
    <name type="scientific">Campylobacter concisus UNSW2</name>
    <dbReference type="NCBI Taxonomy" id="1242965"/>
    <lineage>
        <taxon>Bacteria</taxon>
        <taxon>Pseudomonadati</taxon>
        <taxon>Campylobacterota</taxon>
        <taxon>Epsilonproteobacteria</taxon>
        <taxon>Campylobacterales</taxon>
        <taxon>Campylobacteraceae</taxon>
        <taxon>Campylobacter</taxon>
    </lineage>
</organism>
<dbReference type="AlphaFoldDB" id="U2F829"/>
<dbReference type="RefSeq" id="WP_021091982.1">
    <property type="nucleotide sequence ID" value="NZ_ANNJ01000001.1"/>
</dbReference>
<evidence type="ECO:0000313" key="1">
    <source>
        <dbReference type="EMBL" id="ERJ32756.1"/>
    </source>
</evidence>
<name>U2F829_9BACT</name>
<proteinExistence type="predicted"/>
<sequence length="79" mass="9150">MKANSIINLLSQYGKINGDEKHISMQRNGVVYEAMLNDTNTTNVVYVTYNKGEKTEFTSFYESLRAIKDVIEQNIRENR</sequence>
<gene>
    <name evidence="1" type="ORF">UNSW2_1075</name>
</gene>
<comment type="caution">
    <text evidence="1">The sequence shown here is derived from an EMBL/GenBank/DDBJ whole genome shotgun (WGS) entry which is preliminary data.</text>
</comment>
<reference evidence="1 2" key="1">
    <citation type="journal article" date="2013" name="BMC Genomics">
        <title>Comparative genomics of Campylobacter concisus isolates reveals genetic diversity and provides insights into disease association.</title>
        <authorList>
            <person name="Deshpande N.P."/>
            <person name="Kaakoush N.O."/>
            <person name="Wilkins M.R."/>
            <person name="Mitchell H.M."/>
        </authorList>
    </citation>
    <scope>NUCLEOTIDE SEQUENCE [LARGE SCALE GENOMIC DNA]</scope>
    <source>
        <strain evidence="1 2">UNSW2</strain>
    </source>
</reference>
<accession>U2F829</accession>